<dbReference type="InterPro" id="IPR005627">
    <property type="entry name" value="CutC-like"/>
</dbReference>
<dbReference type="STRING" id="1544798.LH29_04870"/>
<dbReference type="Gene3D" id="3.20.20.380">
    <property type="entry name" value="Copper homeostasis (CutC) domain"/>
    <property type="match status" value="1"/>
</dbReference>
<organism evidence="3 4">
    <name type="scientific">Draconibacterium sediminis</name>
    <dbReference type="NCBI Taxonomy" id="1544798"/>
    <lineage>
        <taxon>Bacteria</taxon>
        <taxon>Pseudomonadati</taxon>
        <taxon>Bacteroidota</taxon>
        <taxon>Bacteroidia</taxon>
        <taxon>Marinilabiliales</taxon>
        <taxon>Prolixibacteraceae</taxon>
        <taxon>Draconibacterium</taxon>
    </lineage>
</organism>
<dbReference type="AlphaFoldDB" id="A0A0D8JCT7"/>
<dbReference type="Proteomes" id="UP000032544">
    <property type="component" value="Unassembled WGS sequence"/>
</dbReference>
<dbReference type="SUPFAM" id="SSF110395">
    <property type="entry name" value="CutC-like"/>
    <property type="match status" value="1"/>
</dbReference>
<dbReference type="HAMAP" id="MF_00795">
    <property type="entry name" value="CutC"/>
    <property type="match status" value="1"/>
</dbReference>
<dbReference type="PANTHER" id="PTHR12598:SF0">
    <property type="entry name" value="COPPER HOMEOSTASIS PROTEIN CUTC HOMOLOG"/>
    <property type="match status" value="1"/>
</dbReference>
<evidence type="ECO:0000256" key="1">
    <source>
        <dbReference type="ARBA" id="ARBA00007768"/>
    </source>
</evidence>
<dbReference type="GO" id="GO:0005507">
    <property type="term" value="F:copper ion binding"/>
    <property type="evidence" value="ECO:0007669"/>
    <property type="project" value="TreeGrafter"/>
</dbReference>
<reference evidence="3 4" key="1">
    <citation type="submission" date="2014-09" db="EMBL/GenBank/DDBJ databases">
        <title>Draft Genome Sequence of Draconibacterium sp. JN14CK-3.</title>
        <authorList>
            <person name="Dong C."/>
            <person name="Lai Q."/>
            <person name="Shao Z."/>
        </authorList>
    </citation>
    <scope>NUCLEOTIDE SEQUENCE [LARGE SCALE GENOMIC DNA]</scope>
    <source>
        <strain evidence="3 4">JN14CK-3</strain>
    </source>
</reference>
<dbReference type="OrthoDB" id="9815677at2"/>
<accession>A0A0D8JCT7</accession>
<comment type="caution">
    <text evidence="3">The sequence shown here is derived from an EMBL/GenBank/DDBJ whole genome shotgun (WGS) entry which is preliminary data.</text>
</comment>
<dbReference type="RefSeq" id="WP_045026312.1">
    <property type="nucleotide sequence ID" value="NZ_JRHC01000001.1"/>
</dbReference>
<dbReference type="Pfam" id="PF03932">
    <property type="entry name" value="CutC"/>
    <property type="match status" value="1"/>
</dbReference>
<comment type="similarity">
    <text evidence="1 2">Belongs to the CutC family.</text>
</comment>
<dbReference type="GO" id="GO:0005737">
    <property type="term" value="C:cytoplasm"/>
    <property type="evidence" value="ECO:0007669"/>
    <property type="project" value="UniProtKB-SubCell"/>
</dbReference>
<evidence type="ECO:0000313" key="4">
    <source>
        <dbReference type="Proteomes" id="UP000032544"/>
    </source>
</evidence>
<dbReference type="PATRIC" id="fig|1544798.3.peg.988"/>
<dbReference type="PANTHER" id="PTHR12598">
    <property type="entry name" value="COPPER HOMEOSTASIS PROTEIN CUTC"/>
    <property type="match status" value="1"/>
</dbReference>
<comment type="caution">
    <text evidence="2">Once thought to be involved in copper homeostasis, experiments in E.coli have shown this is not the case.</text>
</comment>
<dbReference type="EMBL" id="JRHC01000001">
    <property type="protein sequence ID" value="KJF44780.1"/>
    <property type="molecule type" value="Genomic_DNA"/>
</dbReference>
<sequence length="208" mass="22609">MIKEACVESLKEALLAEEKGANRIELCADLANDGLTPTFGLMKRTVAALKIPVMVMARPRAGDFVYSDVELVQMKVAINYAKEAGAAGIVLGLLTKENQIDVEHTKMLVEYAQPLEVTFHKAIDEMDDPVEGVRVLKTIPNIKRILSSGGKATALEGQEVIRKMIAETEGKITILVAGKVTNENVNEIQQLTGTTELHGRKIVGDLTL</sequence>
<name>A0A0D8JCT7_9BACT</name>
<comment type="subcellular location">
    <subcellularLocation>
        <location evidence="2">Cytoplasm</location>
    </subcellularLocation>
</comment>
<proteinExistence type="inferred from homology"/>
<keyword evidence="4" id="KW-1185">Reference proteome</keyword>
<keyword evidence="2" id="KW-0963">Cytoplasm</keyword>
<protein>
    <recommendedName>
        <fullName evidence="2">PF03932 family protein CutC</fullName>
    </recommendedName>
</protein>
<evidence type="ECO:0000256" key="2">
    <source>
        <dbReference type="HAMAP-Rule" id="MF_00795"/>
    </source>
</evidence>
<gene>
    <name evidence="2" type="primary">cutC</name>
    <name evidence="3" type="ORF">LH29_04870</name>
</gene>
<evidence type="ECO:0000313" key="3">
    <source>
        <dbReference type="EMBL" id="KJF44780.1"/>
    </source>
</evidence>
<dbReference type="InterPro" id="IPR036822">
    <property type="entry name" value="CutC-like_dom_sf"/>
</dbReference>